<dbReference type="InterPro" id="IPR014797">
    <property type="entry name" value="CKK_CAMSAP"/>
</dbReference>
<dbReference type="Gene3D" id="3.10.20.360">
    <property type="entry name" value="CKK domain"/>
    <property type="match status" value="1"/>
</dbReference>
<dbReference type="SUPFAM" id="SSF50346">
    <property type="entry name" value="PRC-barrel domain"/>
    <property type="match status" value="1"/>
</dbReference>
<proteinExistence type="inferred from homology"/>
<dbReference type="SMART" id="SM01051">
    <property type="entry name" value="CAMSAP_CKK"/>
    <property type="match status" value="1"/>
</dbReference>
<gene>
    <name evidence="5" type="ORF">JBS370_LOCUS1333</name>
    <name evidence="4" type="ORF">ZHD862_LOCUS8429</name>
</gene>
<dbReference type="Proteomes" id="UP000663836">
    <property type="component" value="Unassembled WGS sequence"/>
</dbReference>
<dbReference type="Pfam" id="PF08683">
    <property type="entry name" value="CAMSAP_CKK"/>
    <property type="match status" value="1"/>
</dbReference>
<comment type="caution">
    <text evidence="4">The sequence shown here is derived from an EMBL/GenBank/DDBJ whole genome shotgun (WGS) entry which is preliminary data.</text>
</comment>
<dbReference type="GO" id="GO:0036449">
    <property type="term" value="C:microtubule minus-end"/>
    <property type="evidence" value="ECO:0007669"/>
    <property type="project" value="TreeGrafter"/>
</dbReference>
<feature type="region of interest" description="Disordered" evidence="2">
    <location>
        <begin position="215"/>
        <end position="234"/>
    </location>
</feature>
<dbReference type="GO" id="GO:0007026">
    <property type="term" value="P:negative regulation of microtubule depolymerization"/>
    <property type="evidence" value="ECO:0007669"/>
    <property type="project" value="TreeGrafter"/>
</dbReference>
<name>A0A814AZE8_9BILA</name>
<dbReference type="PANTHER" id="PTHR21595">
    <property type="entry name" value="PATRONIN"/>
    <property type="match status" value="1"/>
</dbReference>
<feature type="region of interest" description="Disordered" evidence="2">
    <location>
        <begin position="151"/>
        <end position="170"/>
    </location>
</feature>
<comment type="similarity">
    <text evidence="1">Belongs to the CAMSAP1 family.</text>
</comment>
<evidence type="ECO:0000256" key="2">
    <source>
        <dbReference type="SAM" id="MobiDB-lite"/>
    </source>
</evidence>
<evidence type="ECO:0000256" key="1">
    <source>
        <dbReference type="PROSITE-ProRule" id="PRU00841"/>
    </source>
</evidence>
<dbReference type="GO" id="GO:0005516">
    <property type="term" value="F:calmodulin binding"/>
    <property type="evidence" value="ECO:0007669"/>
    <property type="project" value="InterPro"/>
</dbReference>
<dbReference type="GO" id="GO:0051011">
    <property type="term" value="F:microtubule minus-end binding"/>
    <property type="evidence" value="ECO:0007669"/>
    <property type="project" value="TreeGrafter"/>
</dbReference>
<dbReference type="Proteomes" id="UP000663864">
    <property type="component" value="Unassembled WGS sequence"/>
</dbReference>
<reference evidence="4" key="1">
    <citation type="submission" date="2021-02" db="EMBL/GenBank/DDBJ databases">
        <authorList>
            <person name="Nowell W R."/>
        </authorList>
    </citation>
    <scope>NUCLEOTIDE SEQUENCE</scope>
</reference>
<dbReference type="InterPro" id="IPR032940">
    <property type="entry name" value="CAMSAP"/>
</dbReference>
<evidence type="ECO:0000313" key="4">
    <source>
        <dbReference type="EMBL" id="CAF0921670.1"/>
    </source>
</evidence>
<dbReference type="InterPro" id="IPR011033">
    <property type="entry name" value="PRC_barrel-like_sf"/>
</dbReference>
<organism evidence="4 6">
    <name type="scientific">Rotaria sordida</name>
    <dbReference type="NCBI Taxonomy" id="392033"/>
    <lineage>
        <taxon>Eukaryota</taxon>
        <taxon>Metazoa</taxon>
        <taxon>Spiralia</taxon>
        <taxon>Gnathifera</taxon>
        <taxon>Rotifera</taxon>
        <taxon>Eurotatoria</taxon>
        <taxon>Bdelloidea</taxon>
        <taxon>Philodinida</taxon>
        <taxon>Philodinidae</taxon>
        <taxon>Rotaria</taxon>
    </lineage>
</organism>
<dbReference type="EMBL" id="CAJOBD010000044">
    <property type="protein sequence ID" value="CAF3550696.1"/>
    <property type="molecule type" value="Genomic_DNA"/>
</dbReference>
<dbReference type="InterPro" id="IPR038209">
    <property type="entry name" value="CKK_dom_sf"/>
</dbReference>
<accession>A0A814AZE8</accession>
<sequence>MTTMVTTTNSEVTTPTSYVSRWIAQSHGKYQRKSNEYYSSSCNYQTSTTTTTTTPIIKMPTKTNLNSRTTTWQAQAKSRLENTTTTITSDSLLNTSNTTNNNELQEKLNRVRALLDAKKQRLYRHISSASPPSSTTTIPLVTHSLQDQVHNSTTVGDQSSSPPLSTSSSLALDNVYHSNDESLSSSNSAYVYNSCNHHHHHHSLPSILPCLMEESPSDSGLSDGTKTTNNDDINEPISKNAAIIDLSKPLSKEEMLAIIQIIRELWKKQFDYEMPDIQLKPILPTTSFKRIGEISNLSNNNKTQYHSTPALNKLSAELNEIKDKLKRFSTEHQQPLTDMRSTEFENNQLDIDDNPCYEDPIFVSFDTSLTPEDLERMQAKKDALLRRQNQRREEQSIKNQERQEEAAERYDEYRLFEEYLSQRRQDEDQRRTNILQSHIEQKRFDIDSLSSNDYYFAAARNRNRLKRKSSISSFHSFDDELSYNSSYNFMQTPKRSMTRFDLMSPSLTAPTAASKSKMNRAASICNINGHYDSFTSLNSKGTTATTTTTTIPTNLFGGSLMNLSKAQTPKRRSLNLMDDTFDDSQFCTSMTSLATSVTGARIARSQTLLSTKSNKQAILNSLKQVVLAGSANERQREIIIREIESSEARHFVLLFRDHRLQFRAVYMYIPETDIIEKLYGIGPNIITEIMVDKWFKYNSGSKRFTNIPIKHFSIQCDAIILHNDFWHKKLVTNMNKIH</sequence>
<dbReference type="PROSITE" id="PS51508">
    <property type="entry name" value="CKK"/>
    <property type="match status" value="1"/>
</dbReference>
<feature type="domain" description="CKK" evidence="3">
    <location>
        <begin position="602"/>
        <end position="736"/>
    </location>
</feature>
<dbReference type="AlphaFoldDB" id="A0A814AZE8"/>
<dbReference type="PANTHER" id="PTHR21595:SF0">
    <property type="entry name" value="PATRONIN"/>
    <property type="match status" value="1"/>
</dbReference>
<evidence type="ECO:0000313" key="5">
    <source>
        <dbReference type="EMBL" id="CAF3550696.1"/>
    </source>
</evidence>
<dbReference type="GO" id="GO:0031122">
    <property type="term" value="P:cytoplasmic microtubule organization"/>
    <property type="evidence" value="ECO:0007669"/>
    <property type="project" value="TreeGrafter"/>
</dbReference>
<feature type="compositionally biased region" description="Low complexity" evidence="2">
    <location>
        <begin position="159"/>
        <end position="170"/>
    </location>
</feature>
<protein>
    <recommendedName>
        <fullName evidence="3">CKK domain-containing protein</fullName>
    </recommendedName>
</protein>
<evidence type="ECO:0000259" key="3">
    <source>
        <dbReference type="PROSITE" id="PS51508"/>
    </source>
</evidence>
<keyword evidence="1" id="KW-0493">Microtubule</keyword>
<feature type="compositionally biased region" description="Polar residues" evidence="2">
    <location>
        <begin position="217"/>
        <end position="231"/>
    </location>
</feature>
<comment type="domain">
    <text evidence="1">The CKK domain binds microtubules.</text>
</comment>
<evidence type="ECO:0000313" key="6">
    <source>
        <dbReference type="Proteomes" id="UP000663864"/>
    </source>
</evidence>
<dbReference type="EMBL" id="CAJNOT010000271">
    <property type="protein sequence ID" value="CAF0921670.1"/>
    <property type="molecule type" value="Genomic_DNA"/>
</dbReference>
<feature type="region of interest" description="Disordered" evidence="2">
    <location>
        <begin position="386"/>
        <end position="408"/>
    </location>
</feature>